<keyword evidence="9 10" id="KW-0131">Cell cycle</keyword>
<evidence type="ECO:0000256" key="6">
    <source>
        <dbReference type="ARBA" id="ARBA00022842"/>
    </source>
</evidence>
<dbReference type="GO" id="GO:0005525">
    <property type="term" value="F:GTP binding"/>
    <property type="evidence" value="ECO:0007669"/>
    <property type="project" value="UniProtKB-UniRule"/>
</dbReference>
<dbReference type="PANTHER" id="PTHR11649">
    <property type="entry name" value="MSS1/TRME-RELATED GTP-BINDING PROTEIN"/>
    <property type="match status" value="1"/>
</dbReference>
<keyword evidence="4" id="KW-0479">Metal-binding</keyword>
<gene>
    <name evidence="10" type="primary">engB</name>
    <name evidence="13" type="ORF">Ga0061063_1786</name>
</gene>
<dbReference type="GO" id="GO:0000917">
    <property type="term" value="P:division septum assembly"/>
    <property type="evidence" value="ECO:0007669"/>
    <property type="project" value="UniProtKB-KW"/>
</dbReference>
<dbReference type="NCBIfam" id="TIGR03598">
    <property type="entry name" value="GTPase_YsxC"/>
    <property type="match status" value="1"/>
</dbReference>
<proteinExistence type="inferred from homology"/>
<evidence type="ECO:0000256" key="8">
    <source>
        <dbReference type="ARBA" id="ARBA00023210"/>
    </source>
</evidence>
<sequence length="222" mass="24840">MSIFQNARFYTTVNHLKDLPPTRAEIAFVGRSNAGKSSAINTLCNRTRLAFVSKTPGRTQHINFFELGDACFLVDLPGYGYAEVPEAIRTHWVELLGRYLQTRQSLIGLLLIMDIRHPLRELDWKMVEFFGATGRPLHILLSKADKLSRQEQMKTLAAVKRELSAYPSVSVQLFSSLKKQGTEEVEKVVGHWLATLNLPENQAEDGESLAGTQPDGTLPDSD</sequence>
<name>A0A0K6GYC9_9NEIS</name>
<reference evidence="14" key="1">
    <citation type="submission" date="2015-08" db="EMBL/GenBank/DDBJ databases">
        <authorList>
            <person name="Varghese N."/>
        </authorList>
    </citation>
    <scope>NUCLEOTIDE SEQUENCE [LARGE SCALE GENOMIC DNA]</scope>
    <source>
        <strain evidence="14">DSM 17901</strain>
    </source>
</reference>
<dbReference type="CDD" id="cd01876">
    <property type="entry name" value="YihA_EngB"/>
    <property type="match status" value="1"/>
</dbReference>
<dbReference type="Gene3D" id="3.40.50.300">
    <property type="entry name" value="P-loop containing nucleotide triphosphate hydrolases"/>
    <property type="match status" value="1"/>
</dbReference>
<dbReference type="FunFam" id="3.40.50.300:FF:000098">
    <property type="entry name" value="Probable GTP-binding protein EngB"/>
    <property type="match status" value="1"/>
</dbReference>
<evidence type="ECO:0000259" key="12">
    <source>
        <dbReference type="PROSITE" id="PS51706"/>
    </source>
</evidence>
<dbReference type="RefSeq" id="WP_054285226.1">
    <property type="nucleotide sequence ID" value="NZ_CYHA01000003.1"/>
</dbReference>
<dbReference type="GO" id="GO:0005829">
    <property type="term" value="C:cytosol"/>
    <property type="evidence" value="ECO:0007669"/>
    <property type="project" value="TreeGrafter"/>
</dbReference>
<evidence type="ECO:0000256" key="2">
    <source>
        <dbReference type="ARBA" id="ARBA00009638"/>
    </source>
</evidence>
<evidence type="ECO:0000256" key="3">
    <source>
        <dbReference type="ARBA" id="ARBA00022618"/>
    </source>
</evidence>
<keyword evidence="5 10" id="KW-0547">Nucleotide-binding</keyword>
<dbReference type="PANTHER" id="PTHR11649:SF13">
    <property type="entry name" value="ENGB-TYPE G DOMAIN-CONTAINING PROTEIN"/>
    <property type="match status" value="1"/>
</dbReference>
<evidence type="ECO:0000313" key="14">
    <source>
        <dbReference type="Proteomes" id="UP000243535"/>
    </source>
</evidence>
<dbReference type="OrthoDB" id="9804921at2"/>
<accession>A0A0K6GYC9</accession>
<comment type="function">
    <text evidence="10">Necessary for normal cell division and for the maintenance of normal septation.</text>
</comment>
<dbReference type="EMBL" id="CYHA01000003">
    <property type="protein sequence ID" value="CUA83523.1"/>
    <property type="molecule type" value="Genomic_DNA"/>
</dbReference>
<feature type="domain" description="EngB-type G" evidence="12">
    <location>
        <begin position="22"/>
        <end position="195"/>
    </location>
</feature>
<dbReference type="Pfam" id="PF01926">
    <property type="entry name" value="MMR_HSR1"/>
    <property type="match status" value="1"/>
</dbReference>
<comment type="cofactor">
    <cofactor evidence="1">
        <name>Mg(2+)</name>
        <dbReference type="ChEBI" id="CHEBI:18420"/>
    </cofactor>
</comment>
<dbReference type="InterPro" id="IPR027417">
    <property type="entry name" value="P-loop_NTPase"/>
</dbReference>
<evidence type="ECO:0000256" key="7">
    <source>
        <dbReference type="ARBA" id="ARBA00023134"/>
    </source>
</evidence>
<evidence type="ECO:0000256" key="9">
    <source>
        <dbReference type="ARBA" id="ARBA00023306"/>
    </source>
</evidence>
<dbReference type="SUPFAM" id="SSF52540">
    <property type="entry name" value="P-loop containing nucleoside triphosphate hydrolases"/>
    <property type="match status" value="1"/>
</dbReference>
<keyword evidence="3 10" id="KW-0132">Cell division</keyword>
<evidence type="ECO:0000256" key="5">
    <source>
        <dbReference type="ARBA" id="ARBA00022741"/>
    </source>
</evidence>
<dbReference type="STRING" id="375574.GCA_001418035_01578"/>
<dbReference type="InterPro" id="IPR006073">
    <property type="entry name" value="GTP-bd"/>
</dbReference>
<feature type="region of interest" description="Disordered" evidence="11">
    <location>
        <begin position="200"/>
        <end position="222"/>
    </location>
</feature>
<dbReference type="GO" id="GO:0046872">
    <property type="term" value="F:metal ion binding"/>
    <property type="evidence" value="ECO:0007669"/>
    <property type="project" value="UniProtKB-KW"/>
</dbReference>
<dbReference type="InterPro" id="IPR019987">
    <property type="entry name" value="GTP-bd_ribosome_bio_YsxC"/>
</dbReference>
<dbReference type="Proteomes" id="UP000243535">
    <property type="component" value="Unassembled WGS sequence"/>
</dbReference>
<dbReference type="HAMAP" id="MF_00321">
    <property type="entry name" value="GTPase_EngB"/>
    <property type="match status" value="1"/>
</dbReference>
<keyword evidence="6" id="KW-0460">Magnesium</keyword>
<dbReference type="AlphaFoldDB" id="A0A0K6GYC9"/>
<evidence type="ECO:0000256" key="10">
    <source>
        <dbReference type="HAMAP-Rule" id="MF_00321"/>
    </source>
</evidence>
<protein>
    <recommendedName>
        <fullName evidence="10">Probable GTP-binding protein EngB</fullName>
    </recommendedName>
</protein>
<keyword evidence="8 10" id="KW-0717">Septation</keyword>
<dbReference type="InterPro" id="IPR030393">
    <property type="entry name" value="G_ENGB_dom"/>
</dbReference>
<keyword evidence="14" id="KW-1185">Reference proteome</keyword>
<dbReference type="PROSITE" id="PS51706">
    <property type="entry name" value="G_ENGB"/>
    <property type="match status" value="1"/>
</dbReference>
<evidence type="ECO:0000313" key="13">
    <source>
        <dbReference type="EMBL" id="CUA83523.1"/>
    </source>
</evidence>
<evidence type="ECO:0000256" key="4">
    <source>
        <dbReference type="ARBA" id="ARBA00022723"/>
    </source>
</evidence>
<organism evidence="13 14">
    <name type="scientific">Gulbenkiania indica</name>
    <dbReference type="NCBI Taxonomy" id="375574"/>
    <lineage>
        <taxon>Bacteria</taxon>
        <taxon>Pseudomonadati</taxon>
        <taxon>Pseudomonadota</taxon>
        <taxon>Betaproteobacteria</taxon>
        <taxon>Neisseriales</taxon>
        <taxon>Chromobacteriaceae</taxon>
        <taxon>Gulbenkiania</taxon>
    </lineage>
</organism>
<evidence type="ECO:0000256" key="1">
    <source>
        <dbReference type="ARBA" id="ARBA00001946"/>
    </source>
</evidence>
<evidence type="ECO:0000256" key="11">
    <source>
        <dbReference type="SAM" id="MobiDB-lite"/>
    </source>
</evidence>
<comment type="similarity">
    <text evidence="2 10">Belongs to the TRAFAC class TrmE-Era-EngA-EngB-Septin-like GTPase superfamily. EngB GTPase family.</text>
</comment>
<keyword evidence="7 10" id="KW-0342">GTP-binding</keyword>